<organism evidence="2 3">
    <name type="scientific">Oxytricha trifallax</name>
    <dbReference type="NCBI Taxonomy" id="1172189"/>
    <lineage>
        <taxon>Eukaryota</taxon>
        <taxon>Sar</taxon>
        <taxon>Alveolata</taxon>
        <taxon>Ciliophora</taxon>
        <taxon>Intramacronucleata</taxon>
        <taxon>Spirotrichea</taxon>
        <taxon>Stichotrichia</taxon>
        <taxon>Sporadotrichida</taxon>
        <taxon>Oxytrichidae</taxon>
        <taxon>Oxytrichinae</taxon>
        <taxon>Oxytricha</taxon>
    </lineage>
</organism>
<dbReference type="Proteomes" id="UP000053232">
    <property type="component" value="Unassembled WGS sequence"/>
</dbReference>
<feature type="compositionally biased region" description="Polar residues" evidence="1">
    <location>
        <begin position="18"/>
        <end position="28"/>
    </location>
</feature>
<keyword evidence="3" id="KW-1185">Reference proteome</keyword>
<proteinExistence type="predicted"/>
<protein>
    <submittedName>
        <fullName evidence="2">Uncharacterized protein</fullName>
    </submittedName>
</protein>
<reference evidence="3" key="1">
    <citation type="journal article" date="2014" name="Cell">
        <title>The Architecture of a Scrambled Genome Reveals Massive Levels of Genomic Rearrangement during Development.</title>
        <authorList>
            <person name="Chen X."/>
            <person name="Bracht J.R."/>
            <person name="Goldman A.D."/>
            <person name="Dolzhenko E."/>
            <person name="Clay D.M."/>
            <person name="Swart E.C."/>
            <person name="Perlman D.H."/>
            <person name="Doak T.G."/>
            <person name="Stuart A."/>
            <person name="Amemiya C.T."/>
            <person name="Sebra R.P."/>
            <person name="Landweber L.F."/>
        </authorList>
    </citation>
    <scope>NUCLEOTIDE SEQUENCE [LARGE SCALE GENOMIC DNA]</scope>
    <source>
        <strain evidence="3">JRB310</strain>
    </source>
</reference>
<dbReference type="AlphaFoldDB" id="A0A073IAE1"/>
<sequence>MTILEQITQDCETKFTKPKNSVTSSIASSKRKPKQNTILPDIFEESEEESINNSQKDQVMEEQDQDDQSINLSELVKEVSNIIEEEKNQEALHDSQNQSISSISRSVLEALVSEELNEDWQREYPINQDDYEDTFIMRQIKEELNKINQ</sequence>
<accession>A0A073IAE1</accession>
<gene>
    <name evidence="2" type="ORF">OXYTRIMIC_034</name>
</gene>
<feature type="region of interest" description="Disordered" evidence="1">
    <location>
        <begin position="16"/>
        <end position="67"/>
    </location>
</feature>
<name>A0A073IAE1_9SPIT</name>
<evidence type="ECO:0000313" key="3">
    <source>
        <dbReference type="Proteomes" id="UP000053232"/>
    </source>
</evidence>
<evidence type="ECO:0000313" key="2">
    <source>
        <dbReference type="EMBL" id="KEJ82387.1"/>
    </source>
</evidence>
<dbReference type="EMBL" id="ARYC01024484">
    <property type="protein sequence ID" value="KEJ82387.1"/>
    <property type="molecule type" value="Genomic_DNA"/>
</dbReference>
<comment type="caution">
    <text evidence="2">The sequence shown here is derived from an EMBL/GenBank/DDBJ whole genome shotgun (WGS) entry which is preliminary data.</text>
</comment>
<evidence type="ECO:0000256" key="1">
    <source>
        <dbReference type="SAM" id="MobiDB-lite"/>
    </source>
</evidence>